<comment type="caution">
    <text evidence="2">The sequence shown here is derived from an EMBL/GenBank/DDBJ whole genome shotgun (WGS) entry which is preliminary data.</text>
</comment>
<evidence type="ECO:0000259" key="1">
    <source>
        <dbReference type="Pfam" id="PF13521"/>
    </source>
</evidence>
<dbReference type="InterPro" id="IPR038727">
    <property type="entry name" value="NadR/Ttd14_AAA_dom"/>
</dbReference>
<protein>
    <recommendedName>
        <fullName evidence="1">NadR/Ttd14 AAA domain-containing protein</fullName>
    </recommendedName>
</protein>
<dbReference type="SUPFAM" id="SSF52540">
    <property type="entry name" value="P-loop containing nucleoside triphosphate hydrolases"/>
    <property type="match status" value="1"/>
</dbReference>
<dbReference type="EMBL" id="MDGQ01000004">
    <property type="protein sequence ID" value="OEK05856.1"/>
    <property type="molecule type" value="Genomic_DNA"/>
</dbReference>
<dbReference type="RefSeq" id="WP_069834774.1">
    <property type="nucleotide sequence ID" value="NZ_MDGQ01000004.1"/>
</dbReference>
<dbReference type="STRING" id="1563681.BFP71_06985"/>
<reference evidence="2 3" key="1">
    <citation type="submission" date="2016-08" db="EMBL/GenBank/DDBJ databases">
        <title>Draft genome of Fabibacter sp. strain SK-8.</title>
        <authorList>
            <person name="Wong S.-K."/>
            <person name="Hamasaki K."/>
            <person name="Yoshizawa S."/>
        </authorList>
    </citation>
    <scope>NUCLEOTIDE SEQUENCE [LARGE SCALE GENOMIC DNA]</scope>
    <source>
        <strain evidence="2 3">SK-8</strain>
    </source>
</reference>
<dbReference type="Pfam" id="PF13521">
    <property type="entry name" value="AAA_28"/>
    <property type="match status" value="1"/>
</dbReference>
<accession>A0A1E5T3C5</accession>
<evidence type="ECO:0000313" key="2">
    <source>
        <dbReference type="EMBL" id="OEK05856.1"/>
    </source>
</evidence>
<feature type="domain" description="NadR/Ttd14 AAA" evidence="1">
    <location>
        <begin position="4"/>
        <end position="157"/>
    </location>
</feature>
<sequence length="169" mass="19462">MITIAIVGPESTGKSTLAQTLATYYGTVSVPEYSREFLTDLGRPYRQEDLLTIAKGQLESEKIYRKRANERLILDTDLFVIKVWSEFKYGNCDPFILQLLQMNLADFYLLTSPDIPYEDDPLRESPNDRGRLFDIYHQELVEANVSFKVVQGSPEYRLRQSIKAISEVI</sequence>
<dbReference type="PANTHER" id="PTHR37512">
    <property type="entry name" value="TRIFUNCTIONAL NAD BIOSYNTHESIS/REGULATOR PROTEIN NADR"/>
    <property type="match status" value="1"/>
</dbReference>
<organism evidence="2 3">
    <name type="scientific">Roseivirga misakiensis</name>
    <dbReference type="NCBI Taxonomy" id="1563681"/>
    <lineage>
        <taxon>Bacteria</taxon>
        <taxon>Pseudomonadati</taxon>
        <taxon>Bacteroidota</taxon>
        <taxon>Cytophagia</taxon>
        <taxon>Cytophagales</taxon>
        <taxon>Roseivirgaceae</taxon>
        <taxon>Roseivirga</taxon>
    </lineage>
</organism>
<dbReference type="Proteomes" id="UP000095552">
    <property type="component" value="Unassembled WGS sequence"/>
</dbReference>
<name>A0A1E5T3C5_9BACT</name>
<dbReference type="PANTHER" id="PTHR37512:SF1">
    <property type="entry name" value="NADR_TTD14 AAA DOMAIN-CONTAINING PROTEIN"/>
    <property type="match status" value="1"/>
</dbReference>
<proteinExistence type="predicted"/>
<gene>
    <name evidence="2" type="ORF">BFP71_06985</name>
</gene>
<dbReference type="InterPro" id="IPR027417">
    <property type="entry name" value="P-loop_NTPase"/>
</dbReference>
<evidence type="ECO:0000313" key="3">
    <source>
        <dbReference type="Proteomes" id="UP000095552"/>
    </source>
</evidence>
<dbReference type="AlphaFoldDB" id="A0A1E5T3C5"/>
<keyword evidence="3" id="KW-1185">Reference proteome</keyword>
<dbReference type="Gene3D" id="3.40.50.300">
    <property type="entry name" value="P-loop containing nucleotide triphosphate hydrolases"/>
    <property type="match status" value="1"/>
</dbReference>
<dbReference type="InterPro" id="IPR052735">
    <property type="entry name" value="NAD_biosynth-regulator"/>
</dbReference>
<dbReference type="OrthoDB" id="9151999at2"/>